<feature type="compositionally biased region" description="Polar residues" evidence="1">
    <location>
        <begin position="254"/>
        <end position="264"/>
    </location>
</feature>
<dbReference type="Pfam" id="PF25597">
    <property type="entry name" value="SH3_retrovirus"/>
    <property type="match status" value="1"/>
</dbReference>
<accession>A0A834GA74</accession>
<dbReference type="PANTHER" id="PTHR37610:SF40">
    <property type="entry name" value="OS01G0909600 PROTEIN"/>
    <property type="match status" value="1"/>
</dbReference>
<name>A0A834GA74_RHOSS</name>
<feature type="region of interest" description="Disordered" evidence="1">
    <location>
        <begin position="402"/>
        <end position="493"/>
    </location>
</feature>
<proteinExistence type="predicted"/>
<protein>
    <recommendedName>
        <fullName evidence="6">Retrotransposon Copia-like N-terminal domain-containing protein</fullName>
    </recommendedName>
</protein>
<evidence type="ECO:0000259" key="2">
    <source>
        <dbReference type="Pfam" id="PF14244"/>
    </source>
</evidence>
<dbReference type="InterPro" id="IPR057670">
    <property type="entry name" value="SH3_retrovirus"/>
</dbReference>
<dbReference type="Proteomes" id="UP000626092">
    <property type="component" value="Unassembled WGS sequence"/>
</dbReference>
<gene>
    <name evidence="4" type="ORF">RHSIM_Rhsim10G0196500</name>
</gene>
<keyword evidence="5" id="KW-1185">Reference proteome</keyword>
<reference evidence="4" key="1">
    <citation type="submission" date="2019-11" db="EMBL/GenBank/DDBJ databases">
        <authorList>
            <person name="Liu Y."/>
            <person name="Hou J."/>
            <person name="Li T.-Q."/>
            <person name="Guan C.-H."/>
            <person name="Wu X."/>
            <person name="Wu H.-Z."/>
            <person name="Ling F."/>
            <person name="Zhang R."/>
            <person name="Shi X.-G."/>
            <person name="Ren J.-P."/>
            <person name="Chen E.-F."/>
            <person name="Sun J.-M."/>
        </authorList>
    </citation>
    <scope>NUCLEOTIDE SEQUENCE</scope>
    <source>
        <strain evidence="4">Adult_tree_wgs_1</strain>
        <tissue evidence="4">Leaves</tissue>
    </source>
</reference>
<evidence type="ECO:0000256" key="1">
    <source>
        <dbReference type="SAM" id="MobiDB-lite"/>
    </source>
</evidence>
<evidence type="ECO:0000313" key="5">
    <source>
        <dbReference type="Proteomes" id="UP000626092"/>
    </source>
</evidence>
<feature type="compositionally biased region" description="Polar residues" evidence="1">
    <location>
        <begin position="428"/>
        <end position="458"/>
    </location>
</feature>
<evidence type="ECO:0000259" key="3">
    <source>
        <dbReference type="Pfam" id="PF25597"/>
    </source>
</evidence>
<dbReference type="Pfam" id="PF14244">
    <property type="entry name" value="Retrotran_gag_3"/>
    <property type="match status" value="1"/>
</dbReference>
<feature type="region of interest" description="Disordered" evidence="1">
    <location>
        <begin position="238"/>
        <end position="266"/>
    </location>
</feature>
<evidence type="ECO:0008006" key="6">
    <source>
        <dbReference type="Google" id="ProtNLM"/>
    </source>
</evidence>
<feature type="compositionally biased region" description="Low complexity" evidence="1">
    <location>
        <begin position="459"/>
        <end position="479"/>
    </location>
</feature>
<feature type="compositionally biased region" description="Basic and acidic residues" evidence="1">
    <location>
        <begin position="242"/>
        <end position="252"/>
    </location>
</feature>
<feature type="compositionally biased region" description="Low complexity" evidence="1">
    <location>
        <begin position="402"/>
        <end position="417"/>
    </location>
</feature>
<feature type="domain" description="Retroviral polymerase SH3-like" evidence="3">
    <location>
        <begin position="360"/>
        <end position="396"/>
    </location>
</feature>
<feature type="domain" description="Retrotransposon Copia-like N-terminal" evidence="2">
    <location>
        <begin position="15"/>
        <end position="61"/>
    </location>
</feature>
<dbReference type="OrthoDB" id="1728696at2759"/>
<dbReference type="AlphaFoldDB" id="A0A834GA74"/>
<dbReference type="PANTHER" id="PTHR37610">
    <property type="entry name" value="CCHC-TYPE DOMAIN-CONTAINING PROTEIN"/>
    <property type="match status" value="1"/>
</dbReference>
<organism evidence="4 5">
    <name type="scientific">Rhododendron simsii</name>
    <name type="common">Sims's rhododendron</name>
    <dbReference type="NCBI Taxonomy" id="118357"/>
    <lineage>
        <taxon>Eukaryota</taxon>
        <taxon>Viridiplantae</taxon>
        <taxon>Streptophyta</taxon>
        <taxon>Embryophyta</taxon>
        <taxon>Tracheophyta</taxon>
        <taxon>Spermatophyta</taxon>
        <taxon>Magnoliopsida</taxon>
        <taxon>eudicotyledons</taxon>
        <taxon>Gunneridae</taxon>
        <taxon>Pentapetalae</taxon>
        <taxon>asterids</taxon>
        <taxon>Ericales</taxon>
        <taxon>Ericaceae</taxon>
        <taxon>Ericoideae</taxon>
        <taxon>Rhodoreae</taxon>
        <taxon>Rhododendron</taxon>
    </lineage>
</organism>
<comment type="caution">
    <text evidence="4">The sequence shown here is derived from an EMBL/GenBank/DDBJ whole genome shotgun (WGS) entry which is preliminary data.</text>
</comment>
<feature type="region of interest" description="Disordered" evidence="1">
    <location>
        <begin position="510"/>
        <end position="530"/>
    </location>
</feature>
<sequence>MTSLTIDPSDPLYIHPSDHPGLILVPKVLDGTNYAMWRRSMLVSLSAKNKLGFIKGTIPTPSETDAAHPAWQRCNDMVLSWIFNSLSPDLANSVLYVETPSEIWADLQERFSQGDFSHHYQVQRSIVELRQNQDSIFTYYTKIKTFWDELKICIPPIPCTCGGMKHLNEREEKVRLGQFLFGLNESYSTVRGNIMMMQPLPTVKHAYSLLCEEEKQRGLVEHKSIDQTHAMHVKTHPHFKQHGADTQRHADSRPWTSSSKSQGSKKPLLCSYCDGTTHTVERCYYLIGFPIGHKLHGKDIQPPNRNRKIVANQIGTEPSHVSTKTAPTSDPSIQFTPEELSQIKAFFRNGKNPPCANYAGYPTGQKAYRVYDIATRQFFSSRDVIFHEQVFPFSSQNLDTQPDSLPLPQLPLPTLDSNPTILPPTPDPINSSIDPSLNLHPPTTSPISPSQFSHTHSFSSPDILSSPSPSPSSPISSSPLPNPTPPTPVLRHSDRLRRPSVLLRDFHCGQASAASGTSTPGTSPTSQKGSRLLVTLYRPLRLRIQIC</sequence>
<dbReference type="EMBL" id="WJXA01000010">
    <property type="protein sequence ID" value="KAF7129709.1"/>
    <property type="molecule type" value="Genomic_DNA"/>
</dbReference>
<evidence type="ECO:0000313" key="4">
    <source>
        <dbReference type="EMBL" id="KAF7129709.1"/>
    </source>
</evidence>
<dbReference type="InterPro" id="IPR029472">
    <property type="entry name" value="Copia-like_N"/>
</dbReference>